<dbReference type="EMBL" id="JAKNRV010000187">
    <property type="protein sequence ID" value="MCK1786215.1"/>
    <property type="molecule type" value="Genomic_DNA"/>
</dbReference>
<keyword evidence="1" id="KW-0902">Two-component regulatory system</keyword>
<feature type="non-terminal residue" evidence="4">
    <location>
        <position position="219"/>
    </location>
</feature>
<reference evidence="4 5" key="1">
    <citation type="submission" date="2022-02" db="EMBL/GenBank/DDBJ databases">
        <title>Comparative genomics of the first Antarctic Pseudomonas spp. capable of biotransforming 2,4,6-Trinitrotoluene.</title>
        <authorList>
            <person name="Cabrera M.A."/>
            <person name="Marquez S.L."/>
            <person name="Perez-Donoso J.M."/>
        </authorList>
    </citation>
    <scope>NUCLEOTIDE SEQUENCE [LARGE SCALE GENOMIC DNA]</scope>
    <source>
        <strain evidence="4 5">TNT11</strain>
    </source>
</reference>
<feature type="domain" description="Scaffold protein FimL second" evidence="3">
    <location>
        <begin position="158"/>
        <end position="219"/>
    </location>
</feature>
<dbReference type="InterPro" id="IPR058661">
    <property type="entry name" value="FimL_2nd"/>
</dbReference>
<keyword evidence="5" id="KW-1185">Reference proteome</keyword>
<feature type="domain" description="HPt" evidence="2">
    <location>
        <begin position="10"/>
        <end position="98"/>
    </location>
</feature>
<dbReference type="SUPFAM" id="SSF47226">
    <property type="entry name" value="Histidine-containing phosphotransfer domain, HPT domain"/>
    <property type="match status" value="1"/>
</dbReference>
<dbReference type="InterPro" id="IPR036641">
    <property type="entry name" value="HPT_dom_sf"/>
</dbReference>
<dbReference type="Gene3D" id="1.20.120.160">
    <property type="entry name" value="HPT domain"/>
    <property type="match status" value="1"/>
</dbReference>
<evidence type="ECO:0000313" key="5">
    <source>
        <dbReference type="Proteomes" id="UP001317085"/>
    </source>
</evidence>
<dbReference type="Pfam" id="PF01627">
    <property type="entry name" value="Hpt"/>
    <property type="match status" value="1"/>
</dbReference>
<accession>A0ABT0EKF9</accession>
<gene>
    <name evidence="4" type="ORF">L9Z73_18235</name>
</gene>
<proteinExistence type="predicted"/>
<evidence type="ECO:0000313" key="4">
    <source>
        <dbReference type="EMBL" id="MCK1786215.1"/>
    </source>
</evidence>
<dbReference type="RefSeq" id="WP_247403670.1">
    <property type="nucleotide sequence ID" value="NZ_JAKNRV010000187.1"/>
</dbReference>
<name>A0ABT0EKF9_9PSED</name>
<evidence type="ECO:0000256" key="1">
    <source>
        <dbReference type="ARBA" id="ARBA00023012"/>
    </source>
</evidence>
<evidence type="ECO:0000259" key="2">
    <source>
        <dbReference type="Pfam" id="PF01627"/>
    </source>
</evidence>
<comment type="caution">
    <text evidence="4">The sequence shown here is derived from an EMBL/GenBank/DDBJ whole genome shotgun (WGS) entry which is preliminary data.</text>
</comment>
<evidence type="ECO:0000259" key="3">
    <source>
        <dbReference type="Pfam" id="PF26379"/>
    </source>
</evidence>
<protein>
    <submittedName>
        <fullName evidence="4">Hpt domain-containing protein</fullName>
    </submittedName>
</protein>
<dbReference type="Pfam" id="PF26379">
    <property type="entry name" value="FimL_2nd"/>
    <property type="match status" value="1"/>
</dbReference>
<sequence length="219" mass="24238">MVDRHDYVALEWVKGDIAETLKQARSALDAFVETTDNETLGDCLACIHQVHGALQMVEFYGAALLAEEIEALALALQAGRVSQRDESIRLLQQALGQLPLYLDRIHSARRDLPLVVLPLLNDLRSARGESLLSETSLFSPQLLSIAPLPEEMLAQRAPPDLSDQLRQWHLLLQQALAGLLREDHGPSNLEDMARVFARLEALCQGAPLLPLWQVTSALV</sequence>
<organism evidence="4 5">
    <name type="scientific">Pseudomonas emilianonis</name>
    <dbReference type="NCBI Taxonomy" id="2915812"/>
    <lineage>
        <taxon>Bacteria</taxon>
        <taxon>Pseudomonadati</taxon>
        <taxon>Pseudomonadota</taxon>
        <taxon>Gammaproteobacteria</taxon>
        <taxon>Pseudomonadales</taxon>
        <taxon>Pseudomonadaceae</taxon>
        <taxon>Pseudomonas</taxon>
    </lineage>
</organism>
<dbReference type="Proteomes" id="UP001317085">
    <property type="component" value="Unassembled WGS sequence"/>
</dbReference>
<dbReference type="InterPro" id="IPR008207">
    <property type="entry name" value="Sig_transdc_His_kin_Hpt_dom"/>
</dbReference>